<evidence type="ECO:0000313" key="2">
    <source>
        <dbReference type="EMBL" id="KAL3504198.1"/>
    </source>
</evidence>
<name>A0ABD2YF64_9GENT</name>
<protein>
    <recommendedName>
        <fullName evidence="1">DOG1 domain-containing protein</fullName>
    </recommendedName>
</protein>
<keyword evidence="3" id="KW-1185">Reference proteome</keyword>
<dbReference type="PANTHER" id="PTHR46354:SF4">
    <property type="entry name" value="PROTEIN DOG1-LIKE 3"/>
    <property type="match status" value="1"/>
</dbReference>
<dbReference type="InterPro" id="IPR025422">
    <property type="entry name" value="TGA_domain"/>
</dbReference>
<accession>A0ABD2YF64</accession>
<evidence type="ECO:0000259" key="1">
    <source>
        <dbReference type="PROSITE" id="PS51806"/>
    </source>
</evidence>
<evidence type="ECO:0000313" key="3">
    <source>
        <dbReference type="Proteomes" id="UP001630127"/>
    </source>
</evidence>
<proteinExistence type="predicted"/>
<reference evidence="2 3" key="1">
    <citation type="submission" date="2024-11" db="EMBL/GenBank/DDBJ databases">
        <title>A near-complete genome assembly of Cinchona calisaya.</title>
        <authorList>
            <person name="Lian D.C."/>
            <person name="Zhao X.W."/>
            <person name="Wei L."/>
        </authorList>
    </citation>
    <scope>NUCLEOTIDE SEQUENCE [LARGE SCALE GENOMIC DNA]</scope>
    <source>
        <tissue evidence="2">Nenye</tissue>
    </source>
</reference>
<dbReference type="Pfam" id="PF14144">
    <property type="entry name" value="DOG1"/>
    <property type="match status" value="1"/>
</dbReference>
<gene>
    <name evidence="2" type="ORF">ACH5RR_034039</name>
</gene>
<dbReference type="Proteomes" id="UP001630127">
    <property type="component" value="Unassembled WGS sequence"/>
</dbReference>
<dbReference type="PROSITE" id="PS51806">
    <property type="entry name" value="DOG1"/>
    <property type="match status" value="1"/>
</dbReference>
<sequence length="273" mass="31214">MASTAQKTDQSFQQFYEKWKNQQNQQLQELINASQQQVSSSSPPTNLGNLVKRVIEHYEEYYKAKSKWADKNILLMLSPPWTSSLENALLWIGGWRPTMAIHLLYSKSGLQLEDKLGDLIQGIVIQHNLSDLSASQLRRVDELQRKTIYEEREITDKMAKQQERAADADVVELSHIVSEAMREDGNGTSKRNLEAEEYRVESTLRPKEEGLKKILEKADNLRLKTLRSLNEILSPIEAVHFLIAAAELHLRLHEWGKAKDDRQLNGSASKIGP</sequence>
<dbReference type="PANTHER" id="PTHR46354">
    <property type="entry name" value="DOG1 DOMAIN-CONTAINING PROTEIN"/>
    <property type="match status" value="1"/>
</dbReference>
<dbReference type="InterPro" id="IPR051886">
    <property type="entry name" value="Seed_Dev/Stress_Resp_Reg"/>
</dbReference>
<feature type="domain" description="DOG1" evidence="1">
    <location>
        <begin position="9"/>
        <end position="262"/>
    </location>
</feature>
<organism evidence="2 3">
    <name type="scientific">Cinchona calisaya</name>
    <dbReference type="NCBI Taxonomy" id="153742"/>
    <lineage>
        <taxon>Eukaryota</taxon>
        <taxon>Viridiplantae</taxon>
        <taxon>Streptophyta</taxon>
        <taxon>Embryophyta</taxon>
        <taxon>Tracheophyta</taxon>
        <taxon>Spermatophyta</taxon>
        <taxon>Magnoliopsida</taxon>
        <taxon>eudicotyledons</taxon>
        <taxon>Gunneridae</taxon>
        <taxon>Pentapetalae</taxon>
        <taxon>asterids</taxon>
        <taxon>lamiids</taxon>
        <taxon>Gentianales</taxon>
        <taxon>Rubiaceae</taxon>
        <taxon>Cinchonoideae</taxon>
        <taxon>Cinchoneae</taxon>
        <taxon>Cinchona</taxon>
    </lineage>
</organism>
<dbReference type="AlphaFoldDB" id="A0ABD2YF64"/>
<dbReference type="EMBL" id="JBJUIK010000014">
    <property type="protein sequence ID" value="KAL3504198.1"/>
    <property type="molecule type" value="Genomic_DNA"/>
</dbReference>
<comment type="caution">
    <text evidence="2">The sequence shown here is derived from an EMBL/GenBank/DDBJ whole genome shotgun (WGS) entry which is preliminary data.</text>
</comment>